<feature type="signal peptide" evidence="1">
    <location>
        <begin position="1"/>
        <end position="26"/>
    </location>
</feature>
<dbReference type="EMBL" id="JABEZV010438438">
    <property type="protein sequence ID" value="MBA0729574.1"/>
    <property type="molecule type" value="Genomic_DNA"/>
</dbReference>
<gene>
    <name evidence="2" type="ORF">Golax_023390</name>
</gene>
<accession>A0A7J9B1S6</accession>
<dbReference type="Proteomes" id="UP000593574">
    <property type="component" value="Unassembled WGS sequence"/>
</dbReference>
<name>A0A7J9B1S6_9ROSI</name>
<evidence type="ECO:0000256" key="1">
    <source>
        <dbReference type="SAM" id="SignalP"/>
    </source>
</evidence>
<proteinExistence type="predicted"/>
<keyword evidence="3" id="KW-1185">Reference proteome</keyword>
<keyword evidence="1" id="KW-0732">Signal</keyword>
<feature type="chain" id="PRO_5029834251" evidence="1">
    <location>
        <begin position="27"/>
        <end position="77"/>
    </location>
</feature>
<comment type="caution">
    <text evidence="2">The sequence shown here is derived from an EMBL/GenBank/DDBJ whole genome shotgun (WGS) entry which is preliminary data.</text>
</comment>
<organism evidence="2 3">
    <name type="scientific">Gossypium laxum</name>
    <dbReference type="NCBI Taxonomy" id="34288"/>
    <lineage>
        <taxon>Eukaryota</taxon>
        <taxon>Viridiplantae</taxon>
        <taxon>Streptophyta</taxon>
        <taxon>Embryophyta</taxon>
        <taxon>Tracheophyta</taxon>
        <taxon>Spermatophyta</taxon>
        <taxon>Magnoliopsida</taxon>
        <taxon>eudicotyledons</taxon>
        <taxon>Gunneridae</taxon>
        <taxon>Pentapetalae</taxon>
        <taxon>rosids</taxon>
        <taxon>malvids</taxon>
        <taxon>Malvales</taxon>
        <taxon>Malvaceae</taxon>
        <taxon>Malvoideae</taxon>
        <taxon>Gossypium</taxon>
    </lineage>
</organism>
<protein>
    <submittedName>
        <fullName evidence="2">Uncharacterized protein</fullName>
    </submittedName>
</protein>
<reference evidence="2 3" key="1">
    <citation type="journal article" date="2019" name="Genome Biol. Evol.">
        <title>Insights into the evolution of the New World diploid cottons (Gossypium, subgenus Houzingenia) based on genome sequencing.</title>
        <authorList>
            <person name="Grover C.E."/>
            <person name="Arick M.A. 2nd"/>
            <person name="Thrash A."/>
            <person name="Conover J.L."/>
            <person name="Sanders W.S."/>
            <person name="Peterson D.G."/>
            <person name="Frelichowski J.E."/>
            <person name="Scheffler J.A."/>
            <person name="Scheffler B.E."/>
            <person name="Wendel J.F."/>
        </authorList>
    </citation>
    <scope>NUCLEOTIDE SEQUENCE [LARGE SCALE GENOMIC DNA]</scope>
    <source>
        <strain evidence="2">4</strain>
        <tissue evidence="2">Leaf</tissue>
    </source>
</reference>
<evidence type="ECO:0000313" key="2">
    <source>
        <dbReference type="EMBL" id="MBA0729574.1"/>
    </source>
</evidence>
<dbReference type="AlphaFoldDB" id="A0A7J9B1S6"/>
<evidence type="ECO:0000313" key="3">
    <source>
        <dbReference type="Proteomes" id="UP000593574"/>
    </source>
</evidence>
<sequence>MALPNQVCLVSAIFIVIFSLSSLSTGAVLPNANVPLSKVKIPFPLASSKLVGNFCNTSLLRIVASAWKHFPLLKKLW</sequence>